<dbReference type="PANTHER" id="PTHR45188">
    <property type="entry name" value="DNAJ PROTEIN P58IPK HOMOLOG"/>
    <property type="match status" value="1"/>
</dbReference>
<evidence type="ECO:0000256" key="2">
    <source>
        <dbReference type="ARBA" id="ARBA00022803"/>
    </source>
</evidence>
<dbReference type="EMBL" id="CAKKNE010000005">
    <property type="protein sequence ID" value="CAH0376114.1"/>
    <property type="molecule type" value="Genomic_DNA"/>
</dbReference>
<organism evidence="6 7">
    <name type="scientific">Pelagomonas calceolata</name>
    <dbReference type="NCBI Taxonomy" id="35677"/>
    <lineage>
        <taxon>Eukaryota</taxon>
        <taxon>Sar</taxon>
        <taxon>Stramenopiles</taxon>
        <taxon>Ochrophyta</taxon>
        <taxon>Pelagophyceae</taxon>
        <taxon>Pelagomonadales</taxon>
        <taxon>Pelagomonadaceae</taxon>
        <taxon>Pelagomonas</taxon>
    </lineage>
</organism>
<evidence type="ECO:0000313" key="7">
    <source>
        <dbReference type="Proteomes" id="UP000789595"/>
    </source>
</evidence>
<reference evidence="6" key="1">
    <citation type="submission" date="2021-11" db="EMBL/GenBank/DDBJ databases">
        <authorList>
            <consortium name="Genoscope - CEA"/>
            <person name="William W."/>
        </authorList>
    </citation>
    <scope>NUCLEOTIDE SEQUENCE</scope>
</reference>
<keyword evidence="2" id="KW-0802">TPR repeat</keyword>
<dbReference type="Pfam" id="PF00226">
    <property type="entry name" value="DnaJ"/>
    <property type="match status" value="1"/>
</dbReference>
<dbReference type="OrthoDB" id="10250354at2759"/>
<dbReference type="InterPro" id="IPR001623">
    <property type="entry name" value="DnaJ_domain"/>
</dbReference>
<feature type="region of interest" description="Disordered" evidence="3">
    <location>
        <begin position="108"/>
        <end position="127"/>
    </location>
</feature>
<gene>
    <name evidence="6" type="ORF">PECAL_5P06720</name>
</gene>
<evidence type="ECO:0000313" key="6">
    <source>
        <dbReference type="EMBL" id="CAH0376114.1"/>
    </source>
</evidence>
<evidence type="ECO:0000256" key="1">
    <source>
        <dbReference type="ARBA" id="ARBA00022737"/>
    </source>
</evidence>
<dbReference type="Proteomes" id="UP000789595">
    <property type="component" value="Unassembled WGS sequence"/>
</dbReference>
<feature type="compositionally biased region" description="Basic and acidic residues" evidence="3">
    <location>
        <begin position="115"/>
        <end position="125"/>
    </location>
</feature>
<evidence type="ECO:0000256" key="3">
    <source>
        <dbReference type="SAM" id="MobiDB-lite"/>
    </source>
</evidence>
<accession>A0A8J2SZG5</accession>
<evidence type="ECO:0000256" key="4">
    <source>
        <dbReference type="SAM" id="SignalP"/>
    </source>
</evidence>
<dbReference type="SUPFAM" id="SSF46565">
    <property type="entry name" value="Chaperone J-domain"/>
    <property type="match status" value="1"/>
</dbReference>
<dbReference type="InterPro" id="IPR011990">
    <property type="entry name" value="TPR-like_helical_dom_sf"/>
</dbReference>
<dbReference type="Gene3D" id="1.25.40.10">
    <property type="entry name" value="Tetratricopeptide repeat domain"/>
    <property type="match status" value="1"/>
</dbReference>
<name>A0A8J2SZG5_9STRA</name>
<feature type="chain" id="PRO_5035257719" description="J domain-containing protein" evidence="4">
    <location>
        <begin position="18"/>
        <end position="651"/>
    </location>
</feature>
<keyword evidence="4" id="KW-0732">Signal</keyword>
<dbReference type="InterPro" id="IPR036869">
    <property type="entry name" value="J_dom_sf"/>
</dbReference>
<keyword evidence="7" id="KW-1185">Reference proteome</keyword>
<dbReference type="SUPFAM" id="SSF48452">
    <property type="entry name" value="TPR-like"/>
    <property type="match status" value="2"/>
</dbReference>
<dbReference type="Gene3D" id="1.10.287.110">
    <property type="entry name" value="DnaJ domain"/>
    <property type="match status" value="1"/>
</dbReference>
<dbReference type="PANTHER" id="PTHR45188:SF2">
    <property type="entry name" value="DNAJ HOMOLOG SUBFAMILY C MEMBER 7"/>
    <property type="match status" value="1"/>
</dbReference>
<feature type="signal peptide" evidence="4">
    <location>
        <begin position="1"/>
        <end position="17"/>
    </location>
</feature>
<dbReference type="PROSITE" id="PS50076">
    <property type="entry name" value="DNAJ_2"/>
    <property type="match status" value="1"/>
</dbReference>
<sequence>MHRLLATLAFAVAAAEIADVGPDGDVRTNEWISVPLKFNDKDTVDVAIHLDEDAVAAALRYVWDIAKRPDAGFARKIADVLEEASSDTPVPDDRVHALAGSNATKLKTAGKHVKRAEEAREDRPRSAAADYLRAARRKGIERSVEEQYMREVSTCMQEDRQLQEQLAKEAQERAIYDARLAREKASRDAAAQRRKAAEAGLRALLDSEEHTAKPGDAFASNARSCVASRSCSVADLFRGGHKFTGDAKSEFDAALQSLDSGGDAEEALAHIARCAAASGPENKEAVESTAQRALDAAAAASTAVDSLRKALAEDNDNAKGDWSSAAEALARLVRSGRPLKWAVWLARARLVLGDAGGAEQVAGAALQALEKHNPKLMRTPFVTGEPKTLALTIGAAAALERGRLDKATRFVQAGLRHDPDSKPLRTQYDGLKELKRRVESIDKQLKKGMALKTVDLLDEAYGALDALGEEFEGSRLEAYRATLYLRSCHAFSRVRRHELAKPACDAAVQQDEGVEAYAARAAALERDDAYDDAVRDWRAAVEAAGGERAEAERLQWTDDAGDAFDLRRRLMDCRRLEDQWEKRRDHARVLDLPANVLDLRKESKCKWLKKQHKKLARLWHPDKARGDRLRAERKMREVSEAKEALVAAYGC</sequence>
<dbReference type="AlphaFoldDB" id="A0A8J2SZG5"/>
<comment type="caution">
    <text evidence="6">The sequence shown here is derived from an EMBL/GenBank/DDBJ whole genome shotgun (WGS) entry which is preliminary data.</text>
</comment>
<proteinExistence type="predicted"/>
<keyword evidence="1" id="KW-0677">Repeat</keyword>
<dbReference type="CDD" id="cd06257">
    <property type="entry name" value="DnaJ"/>
    <property type="match status" value="1"/>
</dbReference>
<feature type="domain" description="J" evidence="5">
    <location>
        <begin position="585"/>
        <end position="650"/>
    </location>
</feature>
<evidence type="ECO:0000259" key="5">
    <source>
        <dbReference type="PROSITE" id="PS50076"/>
    </source>
</evidence>
<protein>
    <recommendedName>
        <fullName evidence="5">J domain-containing protein</fullName>
    </recommendedName>
</protein>
<dbReference type="SMART" id="SM00271">
    <property type="entry name" value="DnaJ"/>
    <property type="match status" value="1"/>
</dbReference>